<keyword evidence="2" id="KW-0812">Transmembrane</keyword>
<protein>
    <submittedName>
        <fullName evidence="3">Uncharacterized protein</fullName>
    </submittedName>
</protein>
<evidence type="ECO:0000313" key="4">
    <source>
        <dbReference type="Proteomes" id="UP000236754"/>
    </source>
</evidence>
<dbReference type="EMBL" id="FNVU01000005">
    <property type="protein sequence ID" value="SEG46323.1"/>
    <property type="molecule type" value="Genomic_DNA"/>
</dbReference>
<dbReference type="Proteomes" id="UP000236754">
    <property type="component" value="Unassembled WGS sequence"/>
</dbReference>
<dbReference type="RefSeq" id="WP_103886114.1">
    <property type="nucleotide sequence ID" value="NZ_FNVU01000005.1"/>
</dbReference>
<evidence type="ECO:0000256" key="1">
    <source>
        <dbReference type="SAM" id="MobiDB-lite"/>
    </source>
</evidence>
<gene>
    <name evidence="3" type="ORF">SAMN05216223_105318</name>
</gene>
<feature type="compositionally biased region" description="Low complexity" evidence="1">
    <location>
        <begin position="253"/>
        <end position="295"/>
    </location>
</feature>
<keyword evidence="4" id="KW-1185">Reference proteome</keyword>
<feature type="region of interest" description="Disordered" evidence="1">
    <location>
        <begin position="35"/>
        <end position="75"/>
    </location>
</feature>
<feature type="compositionally biased region" description="Polar residues" evidence="1">
    <location>
        <begin position="228"/>
        <end position="245"/>
    </location>
</feature>
<evidence type="ECO:0000256" key="2">
    <source>
        <dbReference type="SAM" id="Phobius"/>
    </source>
</evidence>
<keyword evidence="2" id="KW-1133">Transmembrane helix</keyword>
<feature type="transmembrane region" description="Helical" evidence="2">
    <location>
        <begin position="155"/>
        <end position="175"/>
    </location>
</feature>
<keyword evidence="2" id="KW-0472">Membrane</keyword>
<organism evidence="3 4">
    <name type="scientific">Actinacidiphila yanglinensis</name>
    <dbReference type="NCBI Taxonomy" id="310779"/>
    <lineage>
        <taxon>Bacteria</taxon>
        <taxon>Bacillati</taxon>
        <taxon>Actinomycetota</taxon>
        <taxon>Actinomycetes</taxon>
        <taxon>Kitasatosporales</taxon>
        <taxon>Streptomycetaceae</taxon>
        <taxon>Actinacidiphila</taxon>
    </lineage>
</organism>
<feature type="compositionally biased region" description="Low complexity" evidence="1">
    <location>
        <begin position="94"/>
        <end position="113"/>
    </location>
</feature>
<evidence type="ECO:0000313" key="3">
    <source>
        <dbReference type="EMBL" id="SEG46323.1"/>
    </source>
</evidence>
<feature type="compositionally biased region" description="Low complexity" evidence="1">
    <location>
        <begin position="303"/>
        <end position="329"/>
    </location>
</feature>
<dbReference type="AlphaFoldDB" id="A0A1H6AC71"/>
<feature type="compositionally biased region" description="Polar residues" evidence="1">
    <location>
        <begin position="196"/>
        <end position="213"/>
    </location>
</feature>
<feature type="region of interest" description="Disordered" evidence="1">
    <location>
        <begin position="193"/>
        <end position="329"/>
    </location>
</feature>
<name>A0A1H6AC71_9ACTN</name>
<proteinExistence type="predicted"/>
<accession>A0A1H6AC71</accession>
<reference evidence="3 4" key="1">
    <citation type="submission" date="2016-10" db="EMBL/GenBank/DDBJ databases">
        <authorList>
            <person name="de Groot N.N."/>
        </authorList>
    </citation>
    <scope>NUCLEOTIDE SEQUENCE [LARGE SCALE GENOMIC DNA]</scope>
    <source>
        <strain evidence="3 4">CGMCC 4.2023</strain>
    </source>
</reference>
<sequence>MDFCYTCQRIVNGALVCPGCGAYAPEPAPAAATVPGGHHDGMYPTGPQAGFAPDGFQPAASSAEPAPLPEYAPAPHAGMTRFEQALFEPSAFEPSAFDPTASAPTAFAPAEAPGDGEKPPAESVLGPASIAPTLHRGRAARRRQMARWKKSRRRAGVATAFALFSGGVTLASLHAHGGKGGATTASSDTVAPVNLETHTSPGNGPSSLSQQAPTPAHHATPGRHASAGTPSVPSVQATHTVTDNAGSVRIADGTSSGGSTTHTGQSPQATTTTAPSSSDSGTSTSGGTDTTATGSTGSGSGGTTTATTPPATSTPSTPPATTSPTTPPQQGLCILILCID</sequence>
<feature type="compositionally biased region" description="Basic residues" evidence="1">
    <location>
        <begin position="135"/>
        <end position="152"/>
    </location>
</feature>
<feature type="region of interest" description="Disordered" evidence="1">
    <location>
        <begin position="93"/>
        <end position="152"/>
    </location>
</feature>